<keyword evidence="4" id="KW-1185">Reference proteome</keyword>
<evidence type="ECO:0000313" key="3">
    <source>
        <dbReference type="EMBL" id="GMH67884.1"/>
    </source>
</evidence>
<dbReference type="PANTHER" id="PTHR47332">
    <property type="entry name" value="SET DOMAIN-CONTAINING PROTEIN 5"/>
    <property type="match status" value="1"/>
</dbReference>
<proteinExistence type="predicted"/>
<dbReference type="InterPro" id="IPR053185">
    <property type="entry name" value="SET_domain_protein"/>
</dbReference>
<dbReference type="PANTHER" id="PTHR47332:SF4">
    <property type="entry name" value="SET DOMAIN-CONTAINING PROTEIN 5"/>
    <property type="match status" value="1"/>
</dbReference>
<name>A0A9W7AGG2_9STRA</name>
<dbReference type="Proteomes" id="UP001165122">
    <property type="component" value="Unassembled WGS sequence"/>
</dbReference>
<organism evidence="3 4">
    <name type="scientific">Triparma laevis f. longispina</name>
    <dbReference type="NCBI Taxonomy" id="1714387"/>
    <lineage>
        <taxon>Eukaryota</taxon>
        <taxon>Sar</taxon>
        <taxon>Stramenopiles</taxon>
        <taxon>Ochrophyta</taxon>
        <taxon>Bolidophyceae</taxon>
        <taxon>Parmales</taxon>
        <taxon>Triparmaceae</taxon>
        <taxon>Triparma</taxon>
    </lineage>
</organism>
<sequence>MSNPNNIFGSDSDSDSDSDSPSSVHPPAPQERMFEIIDSTQLNGGKGLRSLHFIKAGTEIFRDIAVLRCPNAFAAESEEEAKRLLNECVTLRFSHLPPPLRTSLLTLSSHTENIPTIPGIFQTNALRLTGRDTGSGAIFQTFARMNHSCFPNIEHTWDDTTQRLILKSIRDVNALEEMYICYGGTPEDSGTEVRREHLEKNFGFRCMCEVCCADDDLKS</sequence>
<dbReference type="SUPFAM" id="SSF82199">
    <property type="entry name" value="SET domain"/>
    <property type="match status" value="1"/>
</dbReference>
<evidence type="ECO:0000256" key="1">
    <source>
        <dbReference type="SAM" id="MobiDB-lite"/>
    </source>
</evidence>
<evidence type="ECO:0000313" key="4">
    <source>
        <dbReference type="Proteomes" id="UP001165122"/>
    </source>
</evidence>
<dbReference type="AlphaFoldDB" id="A0A9W7AGG2"/>
<dbReference type="Pfam" id="PF00856">
    <property type="entry name" value="SET"/>
    <property type="match status" value="1"/>
</dbReference>
<feature type="domain" description="SET" evidence="2">
    <location>
        <begin position="32"/>
        <end position="183"/>
    </location>
</feature>
<dbReference type="OrthoDB" id="265717at2759"/>
<dbReference type="InterPro" id="IPR046341">
    <property type="entry name" value="SET_dom_sf"/>
</dbReference>
<dbReference type="EMBL" id="BRXW01000581">
    <property type="protein sequence ID" value="GMH67884.1"/>
    <property type="molecule type" value="Genomic_DNA"/>
</dbReference>
<evidence type="ECO:0000259" key="2">
    <source>
        <dbReference type="PROSITE" id="PS50280"/>
    </source>
</evidence>
<dbReference type="PROSITE" id="PS50280">
    <property type="entry name" value="SET"/>
    <property type="match status" value="1"/>
</dbReference>
<dbReference type="CDD" id="cd20071">
    <property type="entry name" value="SET_SMYD"/>
    <property type="match status" value="1"/>
</dbReference>
<protein>
    <recommendedName>
        <fullName evidence="2">SET domain-containing protein</fullName>
    </recommendedName>
</protein>
<feature type="region of interest" description="Disordered" evidence="1">
    <location>
        <begin position="1"/>
        <end position="29"/>
    </location>
</feature>
<gene>
    <name evidence="3" type="ORF">TrLO_g3031</name>
</gene>
<comment type="caution">
    <text evidence="3">The sequence shown here is derived from an EMBL/GenBank/DDBJ whole genome shotgun (WGS) entry which is preliminary data.</text>
</comment>
<reference evidence="4" key="1">
    <citation type="journal article" date="2023" name="Commun. Biol.">
        <title>Genome analysis of Parmales, the sister group of diatoms, reveals the evolutionary specialization of diatoms from phago-mixotrophs to photoautotrophs.</title>
        <authorList>
            <person name="Ban H."/>
            <person name="Sato S."/>
            <person name="Yoshikawa S."/>
            <person name="Yamada K."/>
            <person name="Nakamura Y."/>
            <person name="Ichinomiya M."/>
            <person name="Sato N."/>
            <person name="Blanc-Mathieu R."/>
            <person name="Endo H."/>
            <person name="Kuwata A."/>
            <person name="Ogata H."/>
        </authorList>
    </citation>
    <scope>NUCLEOTIDE SEQUENCE [LARGE SCALE GENOMIC DNA]</scope>
    <source>
        <strain evidence="4">NIES 3700</strain>
    </source>
</reference>
<dbReference type="Gene3D" id="2.170.270.10">
    <property type="entry name" value="SET domain"/>
    <property type="match status" value="1"/>
</dbReference>
<dbReference type="SMART" id="SM00317">
    <property type="entry name" value="SET"/>
    <property type="match status" value="1"/>
</dbReference>
<accession>A0A9W7AGG2</accession>
<dbReference type="InterPro" id="IPR001214">
    <property type="entry name" value="SET_dom"/>
</dbReference>